<dbReference type="InParanoid" id="A0A061GC24"/>
<reference evidence="2 3" key="1">
    <citation type="journal article" date="2013" name="Genome Biol.">
        <title>The genome sequence of the most widely cultivated cacao type and its use to identify candidate genes regulating pod color.</title>
        <authorList>
            <person name="Motamayor J.C."/>
            <person name="Mockaitis K."/>
            <person name="Schmutz J."/>
            <person name="Haiminen N."/>
            <person name="Iii D.L."/>
            <person name="Cornejo O."/>
            <person name="Findley S.D."/>
            <person name="Zheng P."/>
            <person name="Utro F."/>
            <person name="Royaert S."/>
            <person name="Saski C."/>
            <person name="Jenkins J."/>
            <person name="Podicheti R."/>
            <person name="Zhao M."/>
            <person name="Scheffler B.E."/>
            <person name="Stack J.C."/>
            <person name="Feltus F.A."/>
            <person name="Mustiga G.M."/>
            <person name="Amores F."/>
            <person name="Phillips W."/>
            <person name="Marelli J.P."/>
            <person name="May G.D."/>
            <person name="Shapiro H."/>
            <person name="Ma J."/>
            <person name="Bustamante C.D."/>
            <person name="Schnell R.J."/>
            <person name="Main D."/>
            <person name="Gilbert D."/>
            <person name="Parida L."/>
            <person name="Kuhn D.N."/>
        </authorList>
    </citation>
    <scope>NUCLEOTIDE SEQUENCE [LARGE SCALE GENOMIC DNA]</scope>
    <source>
        <strain evidence="3">cv. Matina 1-6</strain>
    </source>
</reference>
<keyword evidence="3" id="KW-1185">Reference proteome</keyword>
<dbReference type="AlphaFoldDB" id="A0A061GC24"/>
<feature type="region of interest" description="Disordered" evidence="1">
    <location>
        <begin position="1"/>
        <end position="20"/>
    </location>
</feature>
<name>A0A061GC24_THECC</name>
<organism evidence="2 3">
    <name type="scientific">Theobroma cacao</name>
    <name type="common">Cacao</name>
    <name type="synonym">Cocoa</name>
    <dbReference type="NCBI Taxonomy" id="3641"/>
    <lineage>
        <taxon>Eukaryota</taxon>
        <taxon>Viridiplantae</taxon>
        <taxon>Streptophyta</taxon>
        <taxon>Embryophyta</taxon>
        <taxon>Tracheophyta</taxon>
        <taxon>Spermatophyta</taxon>
        <taxon>Magnoliopsida</taxon>
        <taxon>eudicotyledons</taxon>
        <taxon>Gunneridae</taxon>
        <taxon>Pentapetalae</taxon>
        <taxon>rosids</taxon>
        <taxon>malvids</taxon>
        <taxon>Malvales</taxon>
        <taxon>Malvaceae</taxon>
        <taxon>Byttnerioideae</taxon>
        <taxon>Theobroma</taxon>
    </lineage>
</organism>
<feature type="region of interest" description="Disordered" evidence="1">
    <location>
        <begin position="38"/>
        <end position="67"/>
    </location>
</feature>
<dbReference type="Proteomes" id="UP000026915">
    <property type="component" value="Chromosome 3"/>
</dbReference>
<sequence>MVETMGPSEKQLRETGLRGTGKGRAEICVVIGCGTLRYEGGPTTSSRTTPPTNRTEIGPSPDPYLHV</sequence>
<proteinExistence type="predicted"/>
<evidence type="ECO:0000256" key="1">
    <source>
        <dbReference type="SAM" id="MobiDB-lite"/>
    </source>
</evidence>
<gene>
    <name evidence="2" type="ORF">TCM_016160</name>
</gene>
<evidence type="ECO:0000313" key="3">
    <source>
        <dbReference type="Proteomes" id="UP000026915"/>
    </source>
</evidence>
<dbReference type="Gramene" id="EOY24599">
    <property type="protein sequence ID" value="EOY24599"/>
    <property type="gene ID" value="TCM_016160"/>
</dbReference>
<dbReference type="HOGENOM" id="CLU_2817604_0_0_1"/>
<protein>
    <submittedName>
        <fullName evidence="2">Uncharacterized protein</fullName>
    </submittedName>
</protein>
<dbReference type="EMBL" id="CM001881">
    <property type="protein sequence ID" value="EOY24599.1"/>
    <property type="molecule type" value="Genomic_DNA"/>
</dbReference>
<feature type="compositionally biased region" description="Low complexity" evidence="1">
    <location>
        <begin position="42"/>
        <end position="55"/>
    </location>
</feature>
<accession>A0A061GC24</accession>
<evidence type="ECO:0000313" key="2">
    <source>
        <dbReference type="EMBL" id="EOY24599.1"/>
    </source>
</evidence>